<accession>E1ZQ03</accession>
<dbReference type="GO" id="GO:0070681">
    <property type="term" value="P:glutaminyl-tRNAGln biosynthesis via transamidation"/>
    <property type="evidence" value="ECO:0007669"/>
    <property type="project" value="TreeGrafter"/>
</dbReference>
<dbReference type="PANTHER" id="PTHR15004:SF0">
    <property type="entry name" value="GLUTAMYL-TRNA(GLN) AMIDOTRANSFERASE SUBUNIT C, MITOCHONDRIAL"/>
    <property type="match status" value="1"/>
</dbReference>
<gene>
    <name evidence="2" type="ORF">CHLNCDRAFT_15467</name>
</gene>
<dbReference type="eggNOG" id="KOG2271">
    <property type="taxonomic scope" value="Eukaryota"/>
</dbReference>
<evidence type="ECO:0000313" key="2">
    <source>
        <dbReference type="EMBL" id="EFN52154.1"/>
    </source>
</evidence>
<protein>
    <recommendedName>
        <fullName evidence="4">Glutamyl-tRNA(Gln) amidotransferase subunit C, chloroplastic/mitochondrial</fullName>
    </recommendedName>
</protein>
<organism evidence="3">
    <name type="scientific">Chlorella variabilis</name>
    <name type="common">Green alga</name>
    <dbReference type="NCBI Taxonomy" id="554065"/>
    <lineage>
        <taxon>Eukaryota</taxon>
        <taxon>Viridiplantae</taxon>
        <taxon>Chlorophyta</taxon>
        <taxon>core chlorophytes</taxon>
        <taxon>Trebouxiophyceae</taxon>
        <taxon>Chlorellales</taxon>
        <taxon>Chlorellaceae</taxon>
        <taxon>Chlorella clade</taxon>
        <taxon>Chlorella</taxon>
    </lineage>
</organism>
<dbReference type="Proteomes" id="UP000008141">
    <property type="component" value="Unassembled WGS sequence"/>
</dbReference>
<dbReference type="GO" id="GO:0030956">
    <property type="term" value="C:glutamyl-tRNA(Gln) amidotransferase complex"/>
    <property type="evidence" value="ECO:0007669"/>
    <property type="project" value="TreeGrafter"/>
</dbReference>
<dbReference type="RefSeq" id="XP_005844256.1">
    <property type="nucleotide sequence ID" value="XM_005844194.1"/>
</dbReference>
<dbReference type="OMA" id="KPTRTAN"/>
<dbReference type="GO" id="GO:0032543">
    <property type="term" value="P:mitochondrial translation"/>
    <property type="evidence" value="ECO:0007669"/>
    <property type="project" value="TreeGrafter"/>
</dbReference>
<dbReference type="PANTHER" id="PTHR15004">
    <property type="entry name" value="GLUTAMYL-TRNA(GLN) AMIDOTRANSFERASE SUBUNIT C, MITOCHONDRIAL"/>
    <property type="match status" value="1"/>
</dbReference>
<feature type="compositionally biased region" description="Polar residues" evidence="1">
    <location>
        <begin position="61"/>
        <end position="71"/>
    </location>
</feature>
<dbReference type="AlphaFoldDB" id="E1ZQ03"/>
<dbReference type="Pfam" id="PF02686">
    <property type="entry name" value="GatC"/>
    <property type="match status" value="1"/>
</dbReference>
<dbReference type="GO" id="GO:0006450">
    <property type="term" value="P:regulation of translational fidelity"/>
    <property type="evidence" value="ECO:0007669"/>
    <property type="project" value="InterPro"/>
</dbReference>
<dbReference type="InterPro" id="IPR036113">
    <property type="entry name" value="Asp/Glu-ADT_sf_sub_c"/>
</dbReference>
<dbReference type="Gene3D" id="1.10.20.60">
    <property type="entry name" value="Glu-tRNAGln amidotransferase C subunit, N-terminal domain"/>
    <property type="match status" value="1"/>
</dbReference>
<dbReference type="NCBIfam" id="TIGR00135">
    <property type="entry name" value="gatC"/>
    <property type="match status" value="1"/>
</dbReference>
<dbReference type="InParanoid" id="E1ZQ03"/>
<dbReference type="KEGG" id="cvr:CHLNCDRAFT_15467"/>
<dbReference type="EMBL" id="GL433858">
    <property type="protein sequence ID" value="EFN52154.1"/>
    <property type="molecule type" value="Genomic_DNA"/>
</dbReference>
<evidence type="ECO:0000256" key="1">
    <source>
        <dbReference type="SAM" id="MobiDB-lite"/>
    </source>
</evidence>
<name>E1ZQ03_CHLVA</name>
<sequence>VAPPDVRELARMAHISVTDEEVADWGPKLESIVEWFGQLQGVDVEGVPPALRADVEAQSTLRADQVRQPQGGTDLVQQAPDREGPFVRVPKI</sequence>
<feature type="region of interest" description="Disordered" evidence="1">
    <location>
        <begin position="61"/>
        <end position="83"/>
    </location>
</feature>
<reference evidence="2 3" key="1">
    <citation type="journal article" date="2010" name="Plant Cell">
        <title>The Chlorella variabilis NC64A genome reveals adaptation to photosymbiosis, coevolution with viruses, and cryptic sex.</title>
        <authorList>
            <person name="Blanc G."/>
            <person name="Duncan G."/>
            <person name="Agarkova I."/>
            <person name="Borodovsky M."/>
            <person name="Gurnon J."/>
            <person name="Kuo A."/>
            <person name="Lindquist E."/>
            <person name="Lucas S."/>
            <person name="Pangilinan J."/>
            <person name="Polle J."/>
            <person name="Salamov A."/>
            <person name="Terry A."/>
            <person name="Yamada T."/>
            <person name="Dunigan D.D."/>
            <person name="Grigoriev I.V."/>
            <person name="Claverie J.M."/>
            <person name="Van Etten J.L."/>
        </authorList>
    </citation>
    <scope>NUCLEOTIDE SEQUENCE [LARGE SCALE GENOMIC DNA]</scope>
    <source>
        <strain evidence="2 3">NC64A</strain>
    </source>
</reference>
<dbReference type="FunCoup" id="E1ZQ03">
    <property type="interactions" value="360"/>
</dbReference>
<evidence type="ECO:0008006" key="4">
    <source>
        <dbReference type="Google" id="ProtNLM"/>
    </source>
</evidence>
<dbReference type="STRING" id="554065.E1ZQ03"/>
<feature type="non-terminal residue" evidence="2">
    <location>
        <position position="1"/>
    </location>
</feature>
<evidence type="ECO:0000313" key="3">
    <source>
        <dbReference type="Proteomes" id="UP000008141"/>
    </source>
</evidence>
<dbReference type="GeneID" id="17351479"/>
<feature type="non-terminal residue" evidence="2">
    <location>
        <position position="92"/>
    </location>
</feature>
<dbReference type="SUPFAM" id="SSF141000">
    <property type="entry name" value="Glu-tRNAGln amidotransferase C subunit"/>
    <property type="match status" value="1"/>
</dbReference>
<proteinExistence type="predicted"/>
<dbReference type="InterPro" id="IPR003837">
    <property type="entry name" value="GatC"/>
</dbReference>
<keyword evidence="3" id="KW-1185">Reference proteome</keyword>
<dbReference type="OrthoDB" id="2020502at2759"/>
<dbReference type="GO" id="GO:0009507">
    <property type="term" value="C:chloroplast"/>
    <property type="evidence" value="ECO:0007669"/>
    <property type="project" value="TreeGrafter"/>
</dbReference>
<dbReference type="GO" id="GO:0005739">
    <property type="term" value="C:mitochondrion"/>
    <property type="evidence" value="ECO:0007669"/>
    <property type="project" value="TreeGrafter"/>
</dbReference>